<sequence>MMSIRRLKIKDELHYRRGYTHASCGGCDHYVPDSLCADGELWDAPRCRIIGVKRGRLFRINDNNICDRYDNTENIKRCRGW</sequence>
<protein>
    <submittedName>
        <fullName evidence="1">Uncharacterized protein</fullName>
    </submittedName>
</protein>
<evidence type="ECO:0000313" key="2">
    <source>
        <dbReference type="Proteomes" id="UP000596092"/>
    </source>
</evidence>
<dbReference type="Proteomes" id="UP000596092">
    <property type="component" value="Chromosome"/>
</dbReference>
<evidence type="ECO:0000313" key="1">
    <source>
        <dbReference type="EMBL" id="QQG66346.1"/>
    </source>
</evidence>
<dbReference type="KEGG" id="dog:HP555_10945"/>
<keyword evidence="2" id="KW-1185">Reference proteome</keyword>
<proteinExistence type="predicted"/>
<organism evidence="1 2">
    <name type="scientific">Desulfobulbus oligotrophicus</name>
    <dbReference type="NCBI Taxonomy" id="1909699"/>
    <lineage>
        <taxon>Bacteria</taxon>
        <taxon>Pseudomonadati</taxon>
        <taxon>Thermodesulfobacteriota</taxon>
        <taxon>Desulfobulbia</taxon>
        <taxon>Desulfobulbales</taxon>
        <taxon>Desulfobulbaceae</taxon>
        <taxon>Desulfobulbus</taxon>
    </lineage>
</organism>
<dbReference type="RefSeq" id="WP_199262422.1">
    <property type="nucleotide sequence ID" value="NZ_CP054140.1"/>
</dbReference>
<name>A0A7T5VEJ9_9BACT</name>
<accession>A0A7T5VEJ9</accession>
<dbReference type="AlphaFoldDB" id="A0A7T5VEJ9"/>
<dbReference type="EMBL" id="CP054140">
    <property type="protein sequence ID" value="QQG66346.1"/>
    <property type="molecule type" value="Genomic_DNA"/>
</dbReference>
<reference evidence="1 2" key="1">
    <citation type="submission" date="2020-05" db="EMBL/GenBank/DDBJ databases">
        <title>Complete genome of Desulfobulbus oligotrophicus.</title>
        <authorList>
            <person name="Podar M."/>
        </authorList>
    </citation>
    <scope>NUCLEOTIDE SEQUENCE [LARGE SCALE GENOMIC DNA]</scope>
    <source>
        <strain evidence="1 2">Prop6</strain>
    </source>
</reference>
<gene>
    <name evidence="1" type="ORF">HP555_10945</name>
</gene>